<dbReference type="GO" id="GO:0034551">
    <property type="term" value="P:mitochondrial respiratory chain complex III assembly"/>
    <property type="evidence" value="ECO:0007669"/>
    <property type="project" value="TreeGrafter"/>
</dbReference>
<evidence type="ECO:0000313" key="3">
    <source>
        <dbReference type="EMBL" id="CAJ1949939.1"/>
    </source>
</evidence>
<dbReference type="CDD" id="cd00201">
    <property type="entry name" value="WW"/>
    <property type="match status" value="1"/>
</dbReference>
<evidence type="ECO:0000259" key="2">
    <source>
        <dbReference type="PROSITE" id="PS50020"/>
    </source>
</evidence>
<feature type="domain" description="WW" evidence="2">
    <location>
        <begin position="316"/>
        <end position="349"/>
    </location>
</feature>
<dbReference type="InterPro" id="IPR021150">
    <property type="entry name" value="Ubiq_cyt_c_chap"/>
</dbReference>
<dbReference type="PANTHER" id="PTHR12184">
    <property type="entry name" value="UBIQUINOL-CYTOCHROME C REDUCTASE COMPLEX ASSEMBLY FACTOR 1 FAMILY MEMBER"/>
    <property type="match status" value="1"/>
</dbReference>
<comment type="caution">
    <text evidence="3">The sequence shown here is derived from an EMBL/GenBank/DDBJ whole genome shotgun (WGS) entry which is preliminary data.</text>
</comment>
<dbReference type="Pfam" id="PF00397">
    <property type="entry name" value="WW"/>
    <property type="match status" value="1"/>
</dbReference>
<reference evidence="3" key="1">
    <citation type="submission" date="2023-08" db="EMBL/GenBank/DDBJ databases">
        <authorList>
            <person name="Audoor S."/>
            <person name="Bilcke G."/>
        </authorList>
    </citation>
    <scope>NUCLEOTIDE SEQUENCE</scope>
</reference>
<dbReference type="EMBL" id="CAKOGP040001759">
    <property type="protein sequence ID" value="CAJ1949939.1"/>
    <property type="molecule type" value="Genomic_DNA"/>
</dbReference>
<dbReference type="SMART" id="SM00456">
    <property type="entry name" value="WW"/>
    <property type="match status" value="1"/>
</dbReference>
<dbReference type="SUPFAM" id="SSF51045">
    <property type="entry name" value="WW domain"/>
    <property type="match status" value="1"/>
</dbReference>
<evidence type="ECO:0000313" key="4">
    <source>
        <dbReference type="Proteomes" id="UP001295423"/>
    </source>
</evidence>
<dbReference type="InterPro" id="IPR036020">
    <property type="entry name" value="WW_dom_sf"/>
</dbReference>
<comment type="similarity">
    <text evidence="1">Belongs to the CBP3 family.</text>
</comment>
<keyword evidence="4" id="KW-1185">Reference proteome</keyword>
<gene>
    <name evidence="3" type="ORF">CYCCA115_LOCUS12341</name>
</gene>
<organism evidence="3 4">
    <name type="scientific">Cylindrotheca closterium</name>
    <dbReference type="NCBI Taxonomy" id="2856"/>
    <lineage>
        <taxon>Eukaryota</taxon>
        <taxon>Sar</taxon>
        <taxon>Stramenopiles</taxon>
        <taxon>Ochrophyta</taxon>
        <taxon>Bacillariophyta</taxon>
        <taxon>Bacillariophyceae</taxon>
        <taxon>Bacillariophycidae</taxon>
        <taxon>Bacillariales</taxon>
        <taxon>Bacillariaceae</taxon>
        <taxon>Cylindrotheca</taxon>
    </lineage>
</organism>
<dbReference type="GO" id="GO:0005739">
    <property type="term" value="C:mitochondrion"/>
    <property type="evidence" value="ECO:0007669"/>
    <property type="project" value="TreeGrafter"/>
</dbReference>
<dbReference type="AlphaFoldDB" id="A0AAD2FR10"/>
<name>A0AAD2FR10_9STRA</name>
<protein>
    <recommendedName>
        <fullName evidence="2">WW domain-containing protein</fullName>
    </recommendedName>
</protein>
<proteinExistence type="inferred from homology"/>
<dbReference type="Proteomes" id="UP001295423">
    <property type="component" value="Unassembled WGS sequence"/>
</dbReference>
<dbReference type="PANTHER" id="PTHR12184:SF1">
    <property type="entry name" value="UBIQUINOL-CYTOCHROME-C REDUCTASE COMPLEX ASSEMBLY FACTOR 1"/>
    <property type="match status" value="1"/>
</dbReference>
<accession>A0AAD2FR10</accession>
<dbReference type="PROSITE" id="PS50020">
    <property type="entry name" value="WW_DOMAIN_2"/>
    <property type="match status" value="1"/>
</dbReference>
<dbReference type="InterPro" id="IPR001202">
    <property type="entry name" value="WW_dom"/>
</dbReference>
<sequence>MLSRLTSTATRRIPRHVGGICSQWASIDTATDTSSTTSTSWTSSSPPFGSSVTFSTAANSGNDQQNEQAVEEQTSLLDKSDKNILQKLFDRHSISRQTNRILIAESFLEAAITQASDPRWYGPGRIKKEFRSYQAILTMHIWMLHKRLLLDTEDPHSAHLIQEELFDIFWTDSNNRMRAYGVNEMLLAKNLKTVQQYTFMHCFHYDHCYSGELLENPEERLEELKHLVQTHILLLNPPNDENDGSADDDADALDDTSDQAERIAWYIEAQYQNIVHDWPDDWYRKARVAWVDLPDFSDMVDAKGNILEPFPVDPEDILPENWARNIANDGTYYYWNTKTRKAQWEKPEAN</sequence>
<evidence type="ECO:0000256" key="1">
    <source>
        <dbReference type="ARBA" id="ARBA00006407"/>
    </source>
</evidence>
<dbReference type="InterPro" id="IPR007129">
    <property type="entry name" value="Ubiqinol_cyt_c_chaperone_CPB3"/>
</dbReference>
<dbReference type="Gene3D" id="2.20.70.10">
    <property type="match status" value="1"/>
</dbReference>
<dbReference type="Pfam" id="PF03981">
    <property type="entry name" value="Ubiq_cyt_C_chap"/>
    <property type="match status" value="1"/>
</dbReference>